<protein>
    <submittedName>
        <fullName evidence="2">Uncharacterized protein</fullName>
    </submittedName>
</protein>
<feature type="region of interest" description="Disordered" evidence="1">
    <location>
        <begin position="457"/>
        <end position="525"/>
    </location>
</feature>
<accession>A0A1R0GUE4</accession>
<feature type="region of interest" description="Disordered" evidence="1">
    <location>
        <begin position="333"/>
        <end position="435"/>
    </location>
</feature>
<feature type="compositionally biased region" description="Basic residues" evidence="1">
    <location>
        <begin position="371"/>
        <end position="383"/>
    </location>
</feature>
<name>A0A1R0GUE4_9FUNG</name>
<gene>
    <name evidence="2" type="ORF">AYI68_g5399</name>
</gene>
<dbReference type="Proteomes" id="UP000187455">
    <property type="component" value="Unassembled WGS sequence"/>
</dbReference>
<evidence type="ECO:0000313" key="3">
    <source>
        <dbReference type="Proteomes" id="UP000187455"/>
    </source>
</evidence>
<feature type="region of interest" description="Disordered" evidence="1">
    <location>
        <begin position="266"/>
        <end position="287"/>
    </location>
</feature>
<dbReference type="EMBL" id="LSSL01003420">
    <property type="protein sequence ID" value="OLY80505.1"/>
    <property type="molecule type" value="Genomic_DNA"/>
</dbReference>
<dbReference type="AlphaFoldDB" id="A0A1R0GUE4"/>
<keyword evidence="3" id="KW-1185">Reference proteome</keyword>
<reference evidence="2 3" key="1">
    <citation type="journal article" date="2016" name="Mol. Biol. Evol.">
        <title>Genome-Wide Survey of Gut Fungi (Harpellales) Reveals the First Horizontally Transferred Ubiquitin Gene from a Mosquito Host.</title>
        <authorList>
            <person name="Wang Y."/>
            <person name="White M.M."/>
            <person name="Kvist S."/>
            <person name="Moncalvo J.M."/>
        </authorList>
    </citation>
    <scope>NUCLEOTIDE SEQUENCE [LARGE SCALE GENOMIC DNA]</scope>
    <source>
        <strain evidence="2 3">ALG-7-W6</strain>
    </source>
</reference>
<proteinExistence type="predicted"/>
<evidence type="ECO:0000256" key="1">
    <source>
        <dbReference type="SAM" id="MobiDB-lite"/>
    </source>
</evidence>
<evidence type="ECO:0000313" key="2">
    <source>
        <dbReference type="EMBL" id="OLY80505.1"/>
    </source>
</evidence>
<feature type="compositionally biased region" description="Basic and acidic residues" evidence="1">
    <location>
        <begin position="466"/>
        <end position="487"/>
    </location>
</feature>
<organism evidence="2 3">
    <name type="scientific">Smittium mucronatum</name>
    <dbReference type="NCBI Taxonomy" id="133383"/>
    <lineage>
        <taxon>Eukaryota</taxon>
        <taxon>Fungi</taxon>
        <taxon>Fungi incertae sedis</taxon>
        <taxon>Zoopagomycota</taxon>
        <taxon>Kickxellomycotina</taxon>
        <taxon>Harpellomycetes</taxon>
        <taxon>Harpellales</taxon>
        <taxon>Legeriomycetaceae</taxon>
        <taxon>Smittium</taxon>
    </lineage>
</organism>
<feature type="compositionally biased region" description="Polar residues" evidence="1">
    <location>
        <begin position="416"/>
        <end position="428"/>
    </location>
</feature>
<comment type="caution">
    <text evidence="2">The sequence shown here is derived from an EMBL/GenBank/DDBJ whole genome shotgun (WGS) entry which is preliminary data.</text>
</comment>
<sequence length="593" mass="68240">MHEMIPEEEFPLRNDLDLKRKKSRRYQGLGQAVLSFSSENTPNDSLVRSFNPRLEHIGTKSVDTPIRNNKDNRNFILNKKNYLHKNISDNGSLKCSRNNSVINNEEKNFLASFDKNINIYSADKKNDFFDAKLDLNFSYQLFSDAETDIGICISPESVYSLDASYKNQFSEFGNNDEASLVPSDSSINDEINILVNYLSNENDPVLVGNVSTPRRRSPDLFSPQDPQYHIHQKLDDLSKKKSTQFNQSESDRHDFWVEDFDRVSHPHRSNQEIPKLDIPTPSSKIDNSNISKPNLLVNSEHLINVYSHDIESINLNDRFSRLDDRIKSNDIHISKHKENQEKSTKTGYRLKVNGVREDSARINGDGAQSPKHSKSVRNSRSHKIPPSLLSKSENSLNNTLLKHNHRPNDSKGEGSEGNTPYNKTNGIKSNRRADVYDKSLESEKILMEMRSNKLTGRHKNAYFGNPDHESSTIKTELESRRDIDKLRQVPHNKNQILSKKPPINSHSYSKSHPVKDPSNMGKNKDAPNFEYSKDFSLNYNSETKIFLSNEQNLDLLNISLARRFLLFNHWASQNSFIFIRHYGKPEYFIFVPV</sequence>
<feature type="compositionally biased region" description="Low complexity" evidence="1">
    <location>
        <begin position="387"/>
        <end position="401"/>
    </location>
</feature>
<dbReference type="OrthoDB" id="10689515at2759"/>
<feature type="compositionally biased region" description="Basic and acidic residues" evidence="1">
    <location>
        <begin position="333"/>
        <end position="344"/>
    </location>
</feature>